<feature type="region of interest" description="Disordered" evidence="1">
    <location>
        <begin position="196"/>
        <end position="294"/>
    </location>
</feature>
<keyword evidence="5" id="KW-1185">Reference proteome</keyword>
<feature type="compositionally biased region" description="Basic and acidic residues" evidence="1">
    <location>
        <begin position="1171"/>
        <end position="1187"/>
    </location>
</feature>
<dbReference type="SMART" id="SM00060">
    <property type="entry name" value="FN3"/>
    <property type="match status" value="1"/>
</dbReference>
<name>A0A3N2Q015_SODAK</name>
<gene>
    <name evidence="4" type="ORF">SODALDRAFT_332182</name>
</gene>
<feature type="transmembrane region" description="Helical" evidence="2">
    <location>
        <begin position="64"/>
        <end position="89"/>
    </location>
</feature>
<sequence length="1187" mass="130696">MLWLLLTRFLLISCLVAWWVTRPASSLLILLRCILTIVTFWVISPLYANIIFVRSLHYSRELFWYLRLDTFLLGHANMIVTLAAVFWLLNRTWQTLWKPTPELISILGVDVPEPPDVSLAGIRVDAATLNWTRPPSNRPVQKYLIQVNGVNVGESRPEETAITVTGLRPNHCYNVRVIAVGPNNFQTGSQIIRLRTYKRDGRPDLGNSRIPDSFHDQEPKNAQSLSTGAAGNKAQVPSIEAAPSLEGGPAAPREGSSSAPGQRRNTLNRRHSPSVASQDQPAIKLPYDSDRREPSLKELADALEKTRNEIEDILAQYGQEETDFRILEDTLKKEKEKKKQLHKEKDDHTAQLKQRVKATYEQMRQTNKDKARKENLLKEKQDKRRKVQDSVEKCNEDVSKMKKSREGFATEEDSIQQDRDLKLKHLEEEIAALKEEHAQLESEYKEKKEQLKDLETERKKLPGGDEDERWKEDDRKARREFDFRKRDLQSQLIMESRRAQQIENHMHVLQTQIYAQQQASAQVYSQANASGVDFDQPVSAQVKRRSRASNTSLPNPVVAAGPPTQFVSPPDTMYGPTTVAGLGGRSSFAPGPFMDMSSADLGGAERHGSDVELRVPTGGAPLSPTATALLPSGILGDDDPPSPPSESRRSPVGWDHENDPKSPTSSGRMSRLSSPHASTHHLPFDMHRVDSSERRSLNDVTGSPGAGGHAPASGHHRFTNLLATFNRSRGVRDLDDGGPVLGTLKAGQSQSFPRQGEEGDTVNKRRIAFATNWFLNRNIPDSNPTSAPGPGSGLPSAPGPTLGESEGNMPPPSRFSARRLNPFASSSGVFPDRVPTSPRPASIASAEFPRPSTDSGSIWGAPGDGGGMANFSSRRIWLPETAPWSSRNPSRRPSLHGSPSALKTTLASADDEILDEEALLDPHVSPSQVGVIGRPLPASRLLEQRLNPAAPTFMAGFFRPKDKESDAGKDKGKGKEKEKGRDKAKDRDKKAGSLTPSMEAFPGMDESPTESRISRDTFSVHTQTSVSESRESLTLSLEPTFSNTPSDNPSTGASASLKEQESAMRKLFRKGSASKFSISSRLGKDSGLFKKGPGSATHSDKNYPYSAERSSIGDVDDLCEADLNQLGRSYDSVTSSPSFGPIKSRDASQGGGRMSMSGWSSRFSMKKKGRENKESLEMDRPSETEGE</sequence>
<feature type="region of interest" description="Disordered" evidence="1">
    <location>
        <begin position="950"/>
        <end position="1109"/>
    </location>
</feature>
<accession>A0A3N2Q015</accession>
<feature type="compositionally biased region" description="Basic and acidic residues" evidence="1">
    <location>
        <begin position="959"/>
        <end position="991"/>
    </location>
</feature>
<feature type="compositionally biased region" description="Low complexity" evidence="1">
    <location>
        <begin position="1024"/>
        <end position="1040"/>
    </location>
</feature>
<feature type="domain" description="Fibronectin type-III" evidence="3">
    <location>
        <begin position="111"/>
        <end position="199"/>
    </location>
</feature>
<dbReference type="EMBL" id="ML119053">
    <property type="protein sequence ID" value="ROT40028.1"/>
    <property type="molecule type" value="Genomic_DNA"/>
</dbReference>
<feature type="region of interest" description="Disordered" evidence="1">
    <location>
        <begin position="777"/>
        <end position="865"/>
    </location>
</feature>
<evidence type="ECO:0000256" key="1">
    <source>
        <dbReference type="SAM" id="MobiDB-lite"/>
    </source>
</evidence>
<feature type="region of interest" description="Disordered" evidence="1">
    <location>
        <begin position="733"/>
        <end position="763"/>
    </location>
</feature>
<reference evidence="4 5" key="1">
    <citation type="journal article" date="2018" name="Mol. Ecol.">
        <title>The obligate alkalophilic soda-lake fungus Sodiomyces alkalinus has shifted to a protein diet.</title>
        <authorList>
            <person name="Grum-Grzhimaylo A.A."/>
            <person name="Falkoski D.L."/>
            <person name="van den Heuvel J."/>
            <person name="Valero-Jimenez C.A."/>
            <person name="Min B."/>
            <person name="Choi I.G."/>
            <person name="Lipzen A."/>
            <person name="Daum C.G."/>
            <person name="Aanen D.K."/>
            <person name="Tsang A."/>
            <person name="Henrissat B."/>
            <person name="Bilanenko E.N."/>
            <person name="de Vries R.P."/>
            <person name="van Kan J.A.L."/>
            <person name="Grigoriev I.V."/>
            <person name="Debets A.J.M."/>
        </authorList>
    </citation>
    <scope>NUCLEOTIDE SEQUENCE [LARGE SCALE GENOMIC DNA]</scope>
    <source>
        <strain evidence="4 5">F11</strain>
    </source>
</reference>
<keyword evidence="2" id="KW-1133">Transmembrane helix</keyword>
<dbReference type="RefSeq" id="XP_028467834.1">
    <property type="nucleotide sequence ID" value="XM_028611636.1"/>
</dbReference>
<feature type="compositionally biased region" description="Polar residues" evidence="1">
    <location>
        <begin position="255"/>
        <end position="265"/>
    </location>
</feature>
<dbReference type="Proteomes" id="UP000272025">
    <property type="component" value="Unassembled WGS sequence"/>
</dbReference>
<feature type="region of interest" description="Disordered" evidence="1">
    <location>
        <begin position="333"/>
        <end position="420"/>
    </location>
</feature>
<feature type="compositionally biased region" description="Basic and acidic residues" evidence="1">
    <location>
        <begin position="366"/>
        <end position="408"/>
    </location>
</feature>
<evidence type="ECO:0000256" key="2">
    <source>
        <dbReference type="SAM" id="Phobius"/>
    </source>
</evidence>
<feature type="compositionally biased region" description="Polar residues" evidence="1">
    <location>
        <begin position="220"/>
        <end position="229"/>
    </location>
</feature>
<dbReference type="InterPro" id="IPR013783">
    <property type="entry name" value="Ig-like_fold"/>
</dbReference>
<feature type="region of interest" description="Disordered" evidence="1">
    <location>
        <begin position="882"/>
        <end position="909"/>
    </location>
</feature>
<feature type="compositionally biased region" description="Basic and acidic residues" evidence="1">
    <location>
        <begin position="682"/>
        <end position="697"/>
    </location>
</feature>
<feature type="compositionally biased region" description="Low complexity" evidence="1">
    <location>
        <begin position="1154"/>
        <end position="1163"/>
    </location>
</feature>
<keyword evidence="2" id="KW-0472">Membrane</keyword>
<dbReference type="GeneID" id="39580114"/>
<protein>
    <recommendedName>
        <fullName evidence="3">Fibronectin type-III domain-containing protein</fullName>
    </recommendedName>
</protein>
<organism evidence="4 5">
    <name type="scientific">Sodiomyces alkalinus (strain CBS 110278 / VKM F-3762 / F11)</name>
    <name type="common">Alkaliphilic filamentous fungus</name>
    <dbReference type="NCBI Taxonomy" id="1314773"/>
    <lineage>
        <taxon>Eukaryota</taxon>
        <taxon>Fungi</taxon>
        <taxon>Dikarya</taxon>
        <taxon>Ascomycota</taxon>
        <taxon>Pezizomycotina</taxon>
        <taxon>Sordariomycetes</taxon>
        <taxon>Hypocreomycetidae</taxon>
        <taxon>Glomerellales</taxon>
        <taxon>Plectosphaerellaceae</taxon>
        <taxon>Sodiomyces</taxon>
    </lineage>
</organism>
<dbReference type="PROSITE" id="PS50853">
    <property type="entry name" value="FN3"/>
    <property type="match status" value="1"/>
</dbReference>
<feature type="compositionally biased region" description="Polar residues" evidence="1">
    <location>
        <begin position="1041"/>
        <end position="1054"/>
    </location>
</feature>
<evidence type="ECO:0000313" key="5">
    <source>
        <dbReference type="Proteomes" id="UP000272025"/>
    </source>
</evidence>
<dbReference type="AlphaFoldDB" id="A0A3N2Q015"/>
<dbReference type="SUPFAM" id="SSF49265">
    <property type="entry name" value="Fibronectin type III"/>
    <property type="match status" value="1"/>
</dbReference>
<proteinExistence type="predicted"/>
<dbReference type="Pfam" id="PF00041">
    <property type="entry name" value="fn3"/>
    <property type="match status" value="1"/>
</dbReference>
<dbReference type="STRING" id="1314773.A0A3N2Q015"/>
<feature type="region of interest" description="Disordered" evidence="1">
    <location>
        <begin position="545"/>
        <end position="570"/>
    </location>
</feature>
<feature type="compositionally biased region" description="Basic and acidic residues" evidence="1">
    <location>
        <begin position="603"/>
        <end position="613"/>
    </location>
</feature>
<feature type="transmembrane region" description="Helical" evidence="2">
    <location>
        <begin position="27"/>
        <end position="52"/>
    </location>
</feature>
<dbReference type="OrthoDB" id="5572782at2759"/>
<feature type="region of interest" description="Disordered" evidence="1">
    <location>
        <begin position="434"/>
        <end position="474"/>
    </location>
</feature>
<dbReference type="CDD" id="cd00063">
    <property type="entry name" value="FN3"/>
    <property type="match status" value="1"/>
</dbReference>
<keyword evidence="2" id="KW-0812">Transmembrane</keyword>
<dbReference type="InterPro" id="IPR036116">
    <property type="entry name" value="FN3_sf"/>
</dbReference>
<feature type="region of interest" description="Disordered" evidence="1">
    <location>
        <begin position="1129"/>
        <end position="1187"/>
    </location>
</feature>
<feature type="compositionally biased region" description="Polar residues" evidence="1">
    <location>
        <begin position="661"/>
        <end position="677"/>
    </location>
</feature>
<dbReference type="InterPro" id="IPR003961">
    <property type="entry name" value="FN3_dom"/>
</dbReference>
<feature type="compositionally biased region" description="Low complexity" evidence="1">
    <location>
        <begin position="784"/>
        <end position="803"/>
    </location>
</feature>
<feature type="compositionally biased region" description="Basic and acidic residues" evidence="1">
    <location>
        <begin position="646"/>
        <end position="660"/>
    </location>
</feature>
<evidence type="ECO:0000259" key="3">
    <source>
        <dbReference type="PROSITE" id="PS50853"/>
    </source>
</evidence>
<dbReference type="Gene3D" id="2.60.40.10">
    <property type="entry name" value="Immunoglobulins"/>
    <property type="match status" value="1"/>
</dbReference>
<feature type="region of interest" description="Disordered" evidence="1">
    <location>
        <begin position="591"/>
        <end position="715"/>
    </location>
</feature>
<evidence type="ECO:0000313" key="4">
    <source>
        <dbReference type="EMBL" id="ROT40028.1"/>
    </source>
</evidence>